<dbReference type="PANTHER" id="PTHR28348">
    <property type="entry name" value="UPF0193 PROTEIN EVG1"/>
    <property type="match status" value="1"/>
</dbReference>
<gene>
    <name evidence="1" type="ORF">CHIRRI_LOCUS11439</name>
</gene>
<dbReference type="Proteomes" id="UP001153620">
    <property type="component" value="Chromosome 3"/>
</dbReference>
<sequence>MEKMSWPSERIAHGGIFHQRNVNYSRETNDMIKTLMSEANLTMMQRNKINYFLRQGSALPQLEMQKRRLPSQEYELRRAREIMDRSRVVRKRSWETIAKSGVFEIERYVPKVTTRNNDKAKQQLQERMSGLKEYPELDRFTLHTKEKHRKNGKIYSNDRVAELLKEIYERIEWIKEMDELGEGKKHRQVIDAQVTERLREIKRIEEKLGKQKRDGLQDVTEED</sequence>
<dbReference type="Pfam" id="PF05250">
    <property type="entry name" value="UPF0193"/>
    <property type="match status" value="1"/>
</dbReference>
<reference evidence="1" key="1">
    <citation type="submission" date="2022-01" db="EMBL/GenBank/DDBJ databases">
        <authorList>
            <person name="King R."/>
        </authorList>
    </citation>
    <scope>NUCLEOTIDE SEQUENCE</scope>
</reference>
<evidence type="ECO:0000313" key="2">
    <source>
        <dbReference type="Proteomes" id="UP001153620"/>
    </source>
</evidence>
<proteinExistence type="predicted"/>
<dbReference type="EMBL" id="OU895879">
    <property type="protein sequence ID" value="CAG9808601.1"/>
    <property type="molecule type" value="Genomic_DNA"/>
</dbReference>
<dbReference type="InterPro" id="IPR007914">
    <property type="entry name" value="UPF0193"/>
</dbReference>
<dbReference type="PANTHER" id="PTHR28348:SF1">
    <property type="entry name" value="UPF0193 PROTEIN EVG1"/>
    <property type="match status" value="1"/>
</dbReference>
<protein>
    <submittedName>
        <fullName evidence="1">Uncharacterized protein</fullName>
    </submittedName>
</protein>
<keyword evidence="2" id="KW-1185">Reference proteome</keyword>
<name>A0A9N9S4N3_9DIPT</name>
<dbReference type="AlphaFoldDB" id="A0A9N9S4N3"/>
<dbReference type="OrthoDB" id="10262032at2759"/>
<evidence type="ECO:0000313" key="1">
    <source>
        <dbReference type="EMBL" id="CAG9808601.1"/>
    </source>
</evidence>
<organism evidence="1 2">
    <name type="scientific">Chironomus riparius</name>
    <dbReference type="NCBI Taxonomy" id="315576"/>
    <lineage>
        <taxon>Eukaryota</taxon>
        <taxon>Metazoa</taxon>
        <taxon>Ecdysozoa</taxon>
        <taxon>Arthropoda</taxon>
        <taxon>Hexapoda</taxon>
        <taxon>Insecta</taxon>
        <taxon>Pterygota</taxon>
        <taxon>Neoptera</taxon>
        <taxon>Endopterygota</taxon>
        <taxon>Diptera</taxon>
        <taxon>Nematocera</taxon>
        <taxon>Chironomoidea</taxon>
        <taxon>Chironomidae</taxon>
        <taxon>Chironominae</taxon>
        <taxon>Chironomus</taxon>
    </lineage>
</organism>
<reference evidence="1" key="2">
    <citation type="submission" date="2022-10" db="EMBL/GenBank/DDBJ databases">
        <authorList>
            <consortium name="ENA_rothamsted_submissions"/>
            <consortium name="culmorum"/>
            <person name="King R."/>
        </authorList>
    </citation>
    <scope>NUCLEOTIDE SEQUENCE</scope>
</reference>
<accession>A0A9N9S4N3</accession>